<protein>
    <submittedName>
        <fullName evidence="1">Putative metallopeptidase</fullName>
    </submittedName>
</protein>
<gene>
    <name evidence="1" type="ORF">SAMN02745161_1718</name>
</gene>
<dbReference type="InterPro" id="IPR025644">
    <property type="entry name" value="DUF4344"/>
</dbReference>
<name>A0A1N6GP70_9BACT</name>
<reference evidence="2" key="1">
    <citation type="submission" date="2016-11" db="EMBL/GenBank/DDBJ databases">
        <authorList>
            <person name="Varghese N."/>
            <person name="Submissions S."/>
        </authorList>
    </citation>
    <scope>NUCLEOTIDE SEQUENCE [LARGE SCALE GENOMIC DNA]</scope>
    <source>
        <strain evidence="2">DSM 17456</strain>
    </source>
</reference>
<dbReference type="Proteomes" id="UP000184694">
    <property type="component" value="Unassembled WGS sequence"/>
</dbReference>
<keyword evidence="2" id="KW-1185">Reference proteome</keyword>
<dbReference type="OrthoDB" id="935695at2"/>
<evidence type="ECO:0000313" key="2">
    <source>
        <dbReference type="Proteomes" id="UP000184694"/>
    </source>
</evidence>
<organism evidence="1 2">
    <name type="scientific">Halodesulfovibrio marinisediminis DSM 17456</name>
    <dbReference type="NCBI Taxonomy" id="1121457"/>
    <lineage>
        <taxon>Bacteria</taxon>
        <taxon>Pseudomonadati</taxon>
        <taxon>Thermodesulfobacteriota</taxon>
        <taxon>Desulfovibrionia</taxon>
        <taxon>Desulfovibrionales</taxon>
        <taxon>Desulfovibrionaceae</taxon>
        <taxon>Halodesulfovibrio</taxon>
    </lineage>
</organism>
<dbReference type="RefSeq" id="WP_074216531.1">
    <property type="nucleotide sequence ID" value="NZ_FSRG01000005.1"/>
</dbReference>
<dbReference type="EMBL" id="FSRG01000005">
    <property type="protein sequence ID" value="SIO09340.1"/>
    <property type="molecule type" value="Genomic_DNA"/>
</dbReference>
<evidence type="ECO:0000313" key="1">
    <source>
        <dbReference type="EMBL" id="SIO09340.1"/>
    </source>
</evidence>
<accession>A0A1N6GP70</accession>
<dbReference type="Pfam" id="PF14247">
    <property type="entry name" value="DUF4344"/>
    <property type="match status" value="1"/>
</dbReference>
<sequence>MILKKLFYTFIIWCVVIVDASMVFAAENVVSFQYGEAKHIEQAEARSEVVASGVAEQITNYMNAKFQFPASVQILFTDTAQEDPHYDSEAKTIVIPYSFWTECRERFKKEYSAGDTGNIVDTLCVGVLAHTVFHELGHAVVDICELPITGNEETVVDEFAILMLLDSFHDGREMALIAGDYFALEGKSLQEVTDGDLFDEHPLDDQRFFSTFCTAYGVAPDVELEKEMLELDISEERLDLCVADAERRVRAWGTLLKPFERL</sequence>
<dbReference type="AlphaFoldDB" id="A0A1N6GP70"/>
<proteinExistence type="predicted"/>